<dbReference type="EMBL" id="FOAW01000001">
    <property type="protein sequence ID" value="SEK26880.1"/>
    <property type="molecule type" value="Genomic_DNA"/>
</dbReference>
<proteinExistence type="predicted"/>
<evidence type="ECO:0000313" key="5">
    <source>
        <dbReference type="Proteomes" id="UP000198677"/>
    </source>
</evidence>
<keyword evidence="2" id="KW-1133">Transmembrane helix</keyword>
<dbReference type="Pfam" id="PF25591">
    <property type="entry name" value="LRV_2"/>
    <property type="match status" value="1"/>
</dbReference>
<feature type="transmembrane region" description="Helical" evidence="2">
    <location>
        <begin position="58"/>
        <end position="82"/>
    </location>
</feature>
<dbReference type="Pfam" id="PF17270">
    <property type="entry name" value="DUF5336"/>
    <property type="match status" value="1"/>
</dbReference>
<reference evidence="5" key="1">
    <citation type="submission" date="2016-10" db="EMBL/GenBank/DDBJ databases">
        <authorList>
            <person name="Varghese N."/>
            <person name="Submissions S."/>
        </authorList>
    </citation>
    <scope>NUCLEOTIDE SEQUENCE [LARGE SCALE GENOMIC DNA]</scope>
    <source>
        <strain evidence="5">DSM 44675</strain>
    </source>
</reference>
<dbReference type="InterPro" id="IPR057893">
    <property type="entry name" value="LRV_2"/>
</dbReference>
<feature type="transmembrane region" description="Helical" evidence="2">
    <location>
        <begin position="23"/>
        <end position="46"/>
    </location>
</feature>
<dbReference type="RefSeq" id="WP_072750103.1">
    <property type="nucleotide sequence ID" value="NZ_FOAW01000001.1"/>
</dbReference>
<dbReference type="AlphaFoldDB" id="A0A1H7FRS2"/>
<keyword evidence="2" id="KW-0812">Transmembrane</keyword>
<gene>
    <name evidence="4" type="ORF">SAMN05444583_101222</name>
</gene>
<dbReference type="Proteomes" id="UP000198677">
    <property type="component" value="Unassembled WGS sequence"/>
</dbReference>
<feature type="transmembrane region" description="Helical" evidence="2">
    <location>
        <begin position="140"/>
        <end position="164"/>
    </location>
</feature>
<name>A0A1H7FRS2_9NOCA</name>
<feature type="domain" description="Leucine rich repeat variant" evidence="3">
    <location>
        <begin position="212"/>
        <end position="271"/>
    </location>
</feature>
<evidence type="ECO:0000256" key="1">
    <source>
        <dbReference type="SAM" id="MobiDB-lite"/>
    </source>
</evidence>
<feature type="region of interest" description="Disordered" evidence="1">
    <location>
        <begin position="180"/>
        <end position="211"/>
    </location>
</feature>
<feature type="region of interest" description="Disordered" evidence="1">
    <location>
        <begin position="265"/>
        <end position="314"/>
    </location>
</feature>
<feature type="compositionally biased region" description="Basic and acidic residues" evidence="1">
    <location>
        <begin position="265"/>
        <end position="304"/>
    </location>
</feature>
<evidence type="ECO:0000259" key="3">
    <source>
        <dbReference type="Pfam" id="PF25591"/>
    </source>
</evidence>
<accession>A0A1H7FRS2</accession>
<feature type="compositionally biased region" description="Low complexity" evidence="1">
    <location>
        <begin position="195"/>
        <end position="211"/>
    </location>
</feature>
<evidence type="ECO:0000313" key="4">
    <source>
        <dbReference type="EMBL" id="SEK26880.1"/>
    </source>
</evidence>
<keyword evidence="2" id="KW-0472">Membrane</keyword>
<sequence length="314" mass="31964">MSNAPLAAPTAGPPVPAVGRPNALGIAVLTLGLLNLLLGFGPYFVVRASGDVFNISGFLLPQALLVVVFLLFSGISAGLSTVSRLSQFPGAAPALRAIATAAAAVGALLALFLLIAISNVPTFTGNFFDDSDDASLGVSLGWGGIAILALSILQTVAAFLALAYDLGLVQPRAARVLDQGAGLPPAPAEPTDGETPGTQPPAAGAPAPTKPYTQALALDPYTPLQTLGHIAQSDAALRPYVAANPSTYPDLLDWLAELGDPEVDAALKARPDRPEAKSGDKSADESADNDKSDKIDKQSADEATAKTTVKVEAP</sequence>
<evidence type="ECO:0000256" key="2">
    <source>
        <dbReference type="SAM" id="Phobius"/>
    </source>
</evidence>
<dbReference type="InterPro" id="IPR035166">
    <property type="entry name" value="DUF5336"/>
</dbReference>
<keyword evidence="5" id="KW-1185">Reference proteome</keyword>
<dbReference type="OrthoDB" id="5179995at2"/>
<protein>
    <recommendedName>
        <fullName evidence="3">Leucine rich repeat variant domain-containing protein</fullName>
    </recommendedName>
</protein>
<feature type="transmembrane region" description="Helical" evidence="2">
    <location>
        <begin position="94"/>
        <end position="120"/>
    </location>
</feature>
<organism evidence="4 5">
    <name type="scientific">Rhodococcus maanshanensis</name>
    <dbReference type="NCBI Taxonomy" id="183556"/>
    <lineage>
        <taxon>Bacteria</taxon>
        <taxon>Bacillati</taxon>
        <taxon>Actinomycetota</taxon>
        <taxon>Actinomycetes</taxon>
        <taxon>Mycobacteriales</taxon>
        <taxon>Nocardiaceae</taxon>
        <taxon>Rhodococcus</taxon>
    </lineage>
</organism>